<name>A0A1M6RF39_9AQUI</name>
<evidence type="ECO:0000259" key="9">
    <source>
        <dbReference type="Pfam" id="PF13231"/>
    </source>
</evidence>
<dbReference type="PANTHER" id="PTHR33908:SF3">
    <property type="entry name" value="UNDECAPRENYL PHOSPHATE-ALPHA-4-AMINO-4-DEOXY-L-ARABINOSE ARABINOSYL TRANSFERASE"/>
    <property type="match status" value="1"/>
</dbReference>
<dbReference type="PANTHER" id="PTHR33908">
    <property type="entry name" value="MANNOSYLTRANSFERASE YKCB-RELATED"/>
    <property type="match status" value="1"/>
</dbReference>
<evidence type="ECO:0000256" key="1">
    <source>
        <dbReference type="ARBA" id="ARBA00004651"/>
    </source>
</evidence>
<dbReference type="RefSeq" id="WP_172838422.1">
    <property type="nucleotide sequence ID" value="NZ_LT670846.1"/>
</dbReference>
<feature type="transmembrane region" description="Helical" evidence="8">
    <location>
        <begin position="80"/>
        <end position="98"/>
    </location>
</feature>
<dbReference type="GO" id="GO:0016763">
    <property type="term" value="F:pentosyltransferase activity"/>
    <property type="evidence" value="ECO:0007669"/>
    <property type="project" value="TreeGrafter"/>
</dbReference>
<evidence type="ECO:0000256" key="7">
    <source>
        <dbReference type="ARBA" id="ARBA00023136"/>
    </source>
</evidence>
<feature type="transmembrane region" description="Helical" evidence="8">
    <location>
        <begin position="303"/>
        <end position="320"/>
    </location>
</feature>
<dbReference type="GO" id="GO:0010041">
    <property type="term" value="P:response to iron(III) ion"/>
    <property type="evidence" value="ECO:0007669"/>
    <property type="project" value="TreeGrafter"/>
</dbReference>
<dbReference type="GO" id="GO:0009103">
    <property type="term" value="P:lipopolysaccharide biosynthetic process"/>
    <property type="evidence" value="ECO:0007669"/>
    <property type="project" value="UniProtKB-ARBA"/>
</dbReference>
<keyword evidence="11" id="KW-1185">Reference proteome</keyword>
<evidence type="ECO:0000256" key="2">
    <source>
        <dbReference type="ARBA" id="ARBA00022475"/>
    </source>
</evidence>
<gene>
    <name evidence="10" type="ORF">SAMN05444391_0625</name>
</gene>
<evidence type="ECO:0000256" key="3">
    <source>
        <dbReference type="ARBA" id="ARBA00022676"/>
    </source>
</evidence>
<feature type="domain" description="Glycosyltransferase RgtA/B/C/D-like" evidence="9">
    <location>
        <begin position="55"/>
        <end position="210"/>
    </location>
</feature>
<dbReference type="GO" id="GO:0005886">
    <property type="term" value="C:plasma membrane"/>
    <property type="evidence" value="ECO:0007669"/>
    <property type="project" value="UniProtKB-SubCell"/>
</dbReference>
<keyword evidence="5 8" id="KW-0812">Transmembrane</keyword>
<keyword evidence="2" id="KW-1003">Cell membrane</keyword>
<keyword evidence="7 8" id="KW-0472">Membrane</keyword>
<protein>
    <submittedName>
        <fullName evidence="10">4-amino-4-deoxy-L-arabinose transferase</fullName>
    </submittedName>
</protein>
<feature type="transmembrane region" description="Helical" evidence="8">
    <location>
        <begin position="104"/>
        <end position="125"/>
    </location>
</feature>
<organism evidence="10 11">
    <name type="scientific">Thermocrinis minervae</name>
    <dbReference type="NCBI Taxonomy" id="381751"/>
    <lineage>
        <taxon>Bacteria</taxon>
        <taxon>Pseudomonadati</taxon>
        <taxon>Aquificota</taxon>
        <taxon>Aquificia</taxon>
        <taxon>Aquificales</taxon>
        <taxon>Aquificaceae</taxon>
        <taxon>Thermocrinis</taxon>
    </lineage>
</organism>
<comment type="subcellular location">
    <subcellularLocation>
        <location evidence="1">Cell membrane</location>
        <topology evidence="1">Multi-pass membrane protein</topology>
    </subcellularLocation>
</comment>
<dbReference type="Proteomes" id="UP000189810">
    <property type="component" value="Chromosome I"/>
</dbReference>
<proteinExistence type="predicted"/>
<accession>A0A1M6RF39</accession>
<evidence type="ECO:0000313" key="11">
    <source>
        <dbReference type="Proteomes" id="UP000189810"/>
    </source>
</evidence>
<keyword evidence="4 10" id="KW-0808">Transferase</keyword>
<keyword evidence="3" id="KW-0328">Glycosyltransferase</keyword>
<evidence type="ECO:0000256" key="5">
    <source>
        <dbReference type="ARBA" id="ARBA00022692"/>
    </source>
</evidence>
<feature type="transmembrane region" description="Helical" evidence="8">
    <location>
        <begin position="195"/>
        <end position="215"/>
    </location>
</feature>
<dbReference type="InterPro" id="IPR050297">
    <property type="entry name" value="LipidA_mod_glycosyltrf_83"/>
</dbReference>
<sequence>MYPILLIVILFVSNFINLHLYEFKGEEDLRLEVAYEMFHGGNYFQPTLFGHYYYNKPPFFNWLILLSSHLVGWNELTGRVVSLISLAILLVVCFIFSYRLYRNFFISALSALILISFGNVLFFYGYLGEIDITFTLFVFITIILLYLSVVEGKSYLLLFAGLWNGLTFLLKGLPAYAFYGLSLIVLSLYKRNLRLLLSVPAILSYILSVLLPTLWLMNTVNPLKYAAVLIHESIARLENEDKSSFISALLKTFKDLLPHSVLFFVSLYILRRHNNLSVPNKPLLLVLVVNSLPYLLSGNAGRYILPLYPLMAILMSYYVVKAFKLSQTFRKVFFWTILGVIILRILYGAFFFPIYDKKKSAAMEMMKVVGTSEVACDCIKLKALCVYVGIWKGKPLKAPDLSNWDYLITCKPVQGLRTLKHYNFGNDKEVWLQAR</sequence>
<keyword evidence="6 8" id="KW-1133">Transmembrane helix</keyword>
<dbReference type="Pfam" id="PF13231">
    <property type="entry name" value="PMT_2"/>
    <property type="match status" value="1"/>
</dbReference>
<feature type="transmembrane region" description="Helical" evidence="8">
    <location>
        <begin position="155"/>
        <end position="188"/>
    </location>
</feature>
<reference evidence="10 11" key="1">
    <citation type="submission" date="2016-11" db="EMBL/GenBank/DDBJ databases">
        <authorList>
            <person name="Jaros S."/>
            <person name="Januszkiewicz K."/>
            <person name="Wedrychowicz H."/>
        </authorList>
    </citation>
    <scope>NUCLEOTIDE SEQUENCE [LARGE SCALE GENOMIC DNA]</scope>
    <source>
        <strain evidence="10 11">DSM 19557</strain>
    </source>
</reference>
<evidence type="ECO:0000256" key="8">
    <source>
        <dbReference type="SAM" id="Phobius"/>
    </source>
</evidence>
<dbReference type="STRING" id="381751.SAMN05444391_0625"/>
<dbReference type="InterPro" id="IPR038731">
    <property type="entry name" value="RgtA/B/C-like"/>
</dbReference>
<evidence type="ECO:0000256" key="6">
    <source>
        <dbReference type="ARBA" id="ARBA00022989"/>
    </source>
</evidence>
<dbReference type="EMBL" id="LT670846">
    <property type="protein sequence ID" value="SHK31094.1"/>
    <property type="molecule type" value="Genomic_DNA"/>
</dbReference>
<evidence type="ECO:0000256" key="4">
    <source>
        <dbReference type="ARBA" id="ARBA00022679"/>
    </source>
</evidence>
<evidence type="ECO:0000313" key="10">
    <source>
        <dbReference type="EMBL" id="SHK31094.1"/>
    </source>
</evidence>
<feature type="transmembrane region" description="Helical" evidence="8">
    <location>
        <begin position="332"/>
        <end position="355"/>
    </location>
</feature>
<feature type="transmembrane region" description="Helical" evidence="8">
    <location>
        <begin position="132"/>
        <end position="149"/>
    </location>
</feature>
<dbReference type="AlphaFoldDB" id="A0A1M6RF39"/>